<evidence type="ECO:0000256" key="1">
    <source>
        <dbReference type="ARBA" id="ARBA00022801"/>
    </source>
</evidence>
<name>A0A0V1GNP3_9BILA</name>
<dbReference type="GO" id="GO:0016787">
    <property type="term" value="F:hydrolase activity"/>
    <property type="evidence" value="ECO:0007669"/>
    <property type="project" value="UniProtKB-KW"/>
</dbReference>
<proteinExistence type="predicted"/>
<dbReference type="EMBL" id="JYDP01000648">
    <property type="protein sequence ID" value="KRY99903.1"/>
    <property type="molecule type" value="Genomic_DNA"/>
</dbReference>
<gene>
    <name evidence="4" type="ORF">T11_8693</name>
</gene>
<feature type="domain" description="Paraneoplastic antigen Ma-like C-terminal" evidence="3">
    <location>
        <begin position="18"/>
        <end position="115"/>
    </location>
</feature>
<evidence type="ECO:0000313" key="5">
    <source>
        <dbReference type="Proteomes" id="UP000055024"/>
    </source>
</evidence>
<dbReference type="SUPFAM" id="SSF50630">
    <property type="entry name" value="Acid proteases"/>
    <property type="match status" value="1"/>
</dbReference>
<dbReference type="Proteomes" id="UP000055024">
    <property type="component" value="Unassembled WGS sequence"/>
</dbReference>
<dbReference type="InterPro" id="IPR018061">
    <property type="entry name" value="Retropepsins"/>
</dbReference>
<dbReference type="PANTHER" id="PTHR37984:SF12">
    <property type="entry name" value="RIBONUCLEASE H"/>
    <property type="match status" value="1"/>
</dbReference>
<dbReference type="Pfam" id="PF14893">
    <property type="entry name" value="PNMA"/>
    <property type="match status" value="1"/>
</dbReference>
<feature type="non-terminal residue" evidence="4">
    <location>
        <position position="444"/>
    </location>
</feature>
<organism evidence="4 5">
    <name type="scientific">Trichinella zimbabwensis</name>
    <dbReference type="NCBI Taxonomy" id="268475"/>
    <lineage>
        <taxon>Eukaryota</taxon>
        <taxon>Metazoa</taxon>
        <taxon>Ecdysozoa</taxon>
        <taxon>Nematoda</taxon>
        <taxon>Enoplea</taxon>
        <taxon>Dorylaimia</taxon>
        <taxon>Trichinellida</taxon>
        <taxon>Trichinellidae</taxon>
        <taxon>Trichinella</taxon>
    </lineage>
</organism>
<evidence type="ECO:0000313" key="4">
    <source>
        <dbReference type="EMBL" id="KRY99903.1"/>
    </source>
</evidence>
<evidence type="ECO:0000259" key="2">
    <source>
        <dbReference type="Pfam" id="PF00077"/>
    </source>
</evidence>
<dbReference type="InterPro" id="IPR021109">
    <property type="entry name" value="Peptidase_aspartic_dom_sf"/>
</dbReference>
<reference evidence="4 5" key="1">
    <citation type="submission" date="2015-01" db="EMBL/GenBank/DDBJ databases">
        <title>Evolution of Trichinella species and genotypes.</title>
        <authorList>
            <person name="Korhonen P.K."/>
            <person name="Edoardo P."/>
            <person name="Giuseppe L.R."/>
            <person name="Gasser R.B."/>
        </authorList>
    </citation>
    <scope>NUCLEOTIDE SEQUENCE [LARGE SCALE GENOMIC DNA]</scope>
    <source>
        <strain evidence="4">ISS1029</strain>
    </source>
</reference>
<dbReference type="InterPro" id="IPR048270">
    <property type="entry name" value="PNMA_C"/>
</dbReference>
<dbReference type="OrthoDB" id="5917440at2759"/>
<dbReference type="Gene3D" id="2.40.70.10">
    <property type="entry name" value="Acid Proteases"/>
    <property type="match status" value="1"/>
</dbReference>
<dbReference type="PANTHER" id="PTHR37984">
    <property type="entry name" value="PROTEIN CBG26694"/>
    <property type="match status" value="1"/>
</dbReference>
<dbReference type="Pfam" id="PF00077">
    <property type="entry name" value="RVP"/>
    <property type="match status" value="1"/>
</dbReference>
<comment type="caution">
    <text evidence="4">The sequence shown here is derived from an EMBL/GenBank/DDBJ whole genome shotgun (WGS) entry which is preliminary data.</text>
</comment>
<dbReference type="InterPro" id="IPR050951">
    <property type="entry name" value="Retrovirus_Pol_polyprotein"/>
</dbReference>
<keyword evidence="5" id="KW-1185">Reference proteome</keyword>
<dbReference type="Gene3D" id="4.10.60.10">
    <property type="entry name" value="Zinc finger, CCHC-type"/>
    <property type="match status" value="1"/>
</dbReference>
<sequence>MAMLNQIEAFQPENGASWELYVERLNFYFEANDITSAEKKRAILMSVCGPSAYVMIRSLLTPRSLNEVTFEEIVSKVKEHFNPAPSEIVFRLRFYKRSQRPNESITEYVAALRNLSENCNFGNTLDDMLWDRFVGGIRYEAIQRRLLAEPNLTFDLAQKIAIAAETAHKNTEEIRTANNEFASIQQVRNINSAHRAKQRMDQVPAKSGGGCYRCKGDHHPSKCKFIKEACRFCKKIGHIERACLTKLRAENNISRKAGRAQHRGFNRSQAAAKAIMLTVYLNGKPVKMEVDSGSACSIISDETFKSHWTVKAPRITMTKKRLQTWSKQKLEMLGTIDVEVQWKDRKSNLSLLVVKGVGASLLGRNWFDALGITINGVHHIMEKQPEAILQEYQELFKEELGTYRGPAVTVETDTAVVPKFLKCRPVPFVLREKVNAALDDLIRQ</sequence>
<dbReference type="AlphaFoldDB" id="A0A0V1GNP3"/>
<feature type="domain" description="Retropepsins" evidence="2">
    <location>
        <begin position="276"/>
        <end position="374"/>
    </location>
</feature>
<protein>
    <submittedName>
        <fullName evidence="4">Uncharacterized protein</fullName>
    </submittedName>
</protein>
<accession>A0A0V1GNP3</accession>
<keyword evidence="1" id="KW-0378">Hydrolase</keyword>
<evidence type="ECO:0000259" key="3">
    <source>
        <dbReference type="Pfam" id="PF14893"/>
    </source>
</evidence>
<dbReference type="STRING" id="268475.A0A0V1GNP3"/>